<gene>
    <name evidence="2" type="ORF">SAMN04489835_0154</name>
</gene>
<evidence type="ECO:0000313" key="2">
    <source>
        <dbReference type="EMBL" id="SEH46875.1"/>
    </source>
</evidence>
<dbReference type="Gene3D" id="1.10.3210.10">
    <property type="entry name" value="Hypothetical protein af1432"/>
    <property type="match status" value="1"/>
</dbReference>
<dbReference type="OrthoDB" id="9802385at2"/>
<evidence type="ECO:0000259" key="1">
    <source>
        <dbReference type="SMART" id="SM00471"/>
    </source>
</evidence>
<dbReference type="SMART" id="SM00471">
    <property type="entry name" value="HDc"/>
    <property type="match status" value="1"/>
</dbReference>
<dbReference type="InterPro" id="IPR052194">
    <property type="entry name" value="MESH1"/>
</dbReference>
<organism evidence="2 3">
    <name type="scientific">Mycolicibacterium rutilum</name>
    <name type="common">Mycobacterium rutilum</name>
    <dbReference type="NCBI Taxonomy" id="370526"/>
    <lineage>
        <taxon>Bacteria</taxon>
        <taxon>Bacillati</taxon>
        <taxon>Actinomycetota</taxon>
        <taxon>Actinomycetes</taxon>
        <taxon>Mycobacteriales</taxon>
        <taxon>Mycobacteriaceae</taxon>
        <taxon>Mycolicibacterium</taxon>
    </lineage>
</organism>
<dbReference type="Proteomes" id="UP000182915">
    <property type="component" value="Chromosome I"/>
</dbReference>
<dbReference type="AlphaFoldDB" id="A0A1H6IKM7"/>
<feature type="domain" description="HD/PDEase" evidence="1">
    <location>
        <begin position="33"/>
        <end position="144"/>
    </location>
</feature>
<evidence type="ECO:0000313" key="3">
    <source>
        <dbReference type="Proteomes" id="UP000182915"/>
    </source>
</evidence>
<name>A0A1H6IKM7_MYCRU</name>
<accession>A0A1H6IKM7</accession>
<proteinExistence type="predicted"/>
<dbReference type="RefSeq" id="WP_083405527.1">
    <property type="nucleotide sequence ID" value="NZ_LT629971.1"/>
</dbReference>
<keyword evidence="3" id="KW-1185">Reference proteome</keyword>
<dbReference type="PANTHER" id="PTHR46246">
    <property type="entry name" value="GUANOSINE-3',5'-BIS(DIPHOSPHATE) 3'-PYROPHOSPHOHYDROLASE MESH1"/>
    <property type="match status" value="1"/>
</dbReference>
<dbReference type="GO" id="GO:0008893">
    <property type="term" value="F:guanosine-3',5'-bis(diphosphate) 3'-diphosphatase activity"/>
    <property type="evidence" value="ECO:0007669"/>
    <property type="project" value="TreeGrafter"/>
</dbReference>
<dbReference type="PANTHER" id="PTHR46246:SF1">
    <property type="entry name" value="GUANOSINE-3',5'-BIS(DIPHOSPHATE) 3'-PYROPHOSPHOHYDROLASE MESH1"/>
    <property type="match status" value="1"/>
</dbReference>
<dbReference type="InterPro" id="IPR003607">
    <property type="entry name" value="HD/PDEase_dom"/>
</dbReference>
<dbReference type="SUPFAM" id="SSF109604">
    <property type="entry name" value="HD-domain/PDEase-like"/>
    <property type="match status" value="1"/>
</dbReference>
<reference evidence="3" key="1">
    <citation type="submission" date="2016-10" db="EMBL/GenBank/DDBJ databases">
        <authorList>
            <person name="Varghese N."/>
            <person name="Submissions S."/>
        </authorList>
    </citation>
    <scope>NUCLEOTIDE SEQUENCE [LARGE SCALE GENOMIC DNA]</scope>
    <source>
        <strain evidence="3">DSM 45405</strain>
    </source>
</reference>
<dbReference type="Pfam" id="PF13328">
    <property type="entry name" value="HD_4"/>
    <property type="match status" value="1"/>
</dbReference>
<dbReference type="STRING" id="370526.SAMN04489835_0154"/>
<protein>
    <submittedName>
        <fullName evidence="2">HD domain-containing protein</fullName>
    </submittedName>
</protein>
<sequence length="203" mass="22524">MSETTTSPRLGKKFHEALAYAAELHRTQTRKASEVPYVGHLLSVAGLVIEADGTETEAIAALLHDAAEDQGGEATLAEIDSRFGPEVAGIVEECSDTVITPKPPWRERKENYIAHLNTVSDSTIRVSMADKLDNARAILRDLRRYGDAVWERFNTSNPHDHLWYYQSLLEVYRRRSDSWIVDELAAVVEALADKIGPPPAATV</sequence>
<dbReference type="EMBL" id="LT629971">
    <property type="protein sequence ID" value="SEH46875.1"/>
    <property type="molecule type" value="Genomic_DNA"/>
</dbReference>